<feature type="region of interest" description="Disordered" evidence="1">
    <location>
        <begin position="173"/>
        <end position="226"/>
    </location>
</feature>
<feature type="domain" description="Cupin type-1" evidence="2">
    <location>
        <begin position="8"/>
        <end position="145"/>
    </location>
</feature>
<keyword evidence="4" id="KW-1185">Reference proteome</keyword>
<comment type="caution">
    <text evidence="3">The sequence shown here is derived from an EMBL/GenBank/DDBJ whole genome shotgun (WGS) entry which is preliminary data.</text>
</comment>
<reference evidence="3" key="1">
    <citation type="submission" date="2020-06" db="EMBL/GenBank/DDBJ databases">
        <authorList>
            <person name="Li T."/>
            <person name="Hu X."/>
            <person name="Zhang T."/>
            <person name="Song X."/>
            <person name="Zhang H."/>
            <person name="Dai N."/>
            <person name="Sheng W."/>
            <person name="Hou X."/>
            <person name="Wei L."/>
        </authorList>
    </citation>
    <scope>NUCLEOTIDE SEQUENCE</scope>
    <source>
        <strain evidence="3">3651</strain>
        <tissue evidence="3">Leaf</tissue>
    </source>
</reference>
<dbReference type="SMART" id="SM00835">
    <property type="entry name" value="Cupin_1"/>
    <property type="match status" value="1"/>
</dbReference>
<dbReference type="InterPro" id="IPR006045">
    <property type="entry name" value="Cupin_1"/>
</dbReference>
<evidence type="ECO:0000256" key="1">
    <source>
        <dbReference type="SAM" id="MobiDB-lite"/>
    </source>
</evidence>
<dbReference type="Pfam" id="PF00190">
    <property type="entry name" value="Cupin_1"/>
    <property type="match status" value="1"/>
</dbReference>
<dbReference type="PANTHER" id="PTHR31238">
    <property type="entry name" value="GERMIN-LIKE PROTEIN SUBFAMILY 3 MEMBER 3"/>
    <property type="match status" value="1"/>
</dbReference>
<reference evidence="3" key="2">
    <citation type="journal article" date="2024" name="Plant">
        <title>Genomic evolution and insights into agronomic trait innovations of Sesamum species.</title>
        <authorList>
            <person name="Miao H."/>
            <person name="Wang L."/>
            <person name="Qu L."/>
            <person name="Liu H."/>
            <person name="Sun Y."/>
            <person name="Le M."/>
            <person name="Wang Q."/>
            <person name="Wei S."/>
            <person name="Zheng Y."/>
            <person name="Lin W."/>
            <person name="Duan Y."/>
            <person name="Cao H."/>
            <person name="Xiong S."/>
            <person name="Wang X."/>
            <person name="Wei L."/>
            <person name="Li C."/>
            <person name="Ma Q."/>
            <person name="Ju M."/>
            <person name="Zhao R."/>
            <person name="Li G."/>
            <person name="Mu C."/>
            <person name="Tian Q."/>
            <person name="Mei H."/>
            <person name="Zhang T."/>
            <person name="Gao T."/>
            <person name="Zhang H."/>
        </authorList>
    </citation>
    <scope>NUCLEOTIDE SEQUENCE</scope>
    <source>
        <strain evidence="3">3651</strain>
    </source>
</reference>
<evidence type="ECO:0000259" key="2">
    <source>
        <dbReference type="SMART" id="SM00835"/>
    </source>
</evidence>
<dbReference type="InterPro" id="IPR011051">
    <property type="entry name" value="RmlC_Cupin_sf"/>
</dbReference>
<evidence type="ECO:0000313" key="3">
    <source>
        <dbReference type="EMBL" id="KAK4416600.1"/>
    </source>
</evidence>
<dbReference type="Proteomes" id="UP001293254">
    <property type="component" value="Unassembled WGS sequence"/>
</dbReference>
<dbReference type="GO" id="GO:0030145">
    <property type="term" value="F:manganese ion binding"/>
    <property type="evidence" value="ECO:0007669"/>
    <property type="project" value="InterPro"/>
</dbReference>
<dbReference type="InterPro" id="IPR014710">
    <property type="entry name" value="RmlC-like_jellyroll"/>
</dbReference>
<organism evidence="3 4">
    <name type="scientific">Sesamum alatum</name>
    <dbReference type="NCBI Taxonomy" id="300844"/>
    <lineage>
        <taxon>Eukaryota</taxon>
        <taxon>Viridiplantae</taxon>
        <taxon>Streptophyta</taxon>
        <taxon>Embryophyta</taxon>
        <taxon>Tracheophyta</taxon>
        <taxon>Spermatophyta</taxon>
        <taxon>Magnoliopsida</taxon>
        <taxon>eudicotyledons</taxon>
        <taxon>Gunneridae</taxon>
        <taxon>Pentapetalae</taxon>
        <taxon>asterids</taxon>
        <taxon>lamiids</taxon>
        <taxon>Lamiales</taxon>
        <taxon>Pedaliaceae</taxon>
        <taxon>Sesamum</taxon>
    </lineage>
</organism>
<gene>
    <name evidence="3" type="ORF">Salat_2485500</name>
</gene>
<protein>
    <submittedName>
        <fullName evidence="3">Germin-like protein</fullName>
    </submittedName>
</protein>
<dbReference type="Gene3D" id="2.60.120.10">
    <property type="entry name" value="Jelly Rolls"/>
    <property type="match status" value="1"/>
</dbReference>
<name>A0AAE2CC55_9LAMI</name>
<dbReference type="AlphaFoldDB" id="A0AAE2CC55"/>
<dbReference type="SUPFAM" id="SSF51182">
    <property type="entry name" value="RmlC-like cupins"/>
    <property type="match status" value="1"/>
</dbReference>
<dbReference type="PROSITE" id="PS00725">
    <property type="entry name" value="GERMIN"/>
    <property type="match status" value="1"/>
</dbReference>
<dbReference type="InterPro" id="IPR019780">
    <property type="entry name" value="Germin_Mn-BS"/>
</dbReference>
<evidence type="ECO:0000313" key="4">
    <source>
        <dbReference type="Proteomes" id="UP001293254"/>
    </source>
</evidence>
<dbReference type="EMBL" id="JACGWO010000010">
    <property type="protein sequence ID" value="KAK4416600.1"/>
    <property type="molecule type" value="Genomic_DNA"/>
</dbReference>
<sequence length="247" mass="26340">MVTPEDFLFFGRNKPKDTSNPLGSRVDPVTVNQLAGLNTLGISLACIDFVPYGLNPPHTHPRATEILVVIEGTFDNCWSEELIGSLGRAQVKVAIHDSNAAINAAFAAVFTAIAKTIPFSSSPPQLPRDSPLTDDASVISIMLASDKGTPTTSKPFTASAMATGTILENFETEPPGSRAHCPGSHPTSHHHRRARTSPPPQIGQQFPPFHSPTSGPAPSVLHDHPTVNIPSGVTLRLDPKSSVFLHR</sequence>
<proteinExistence type="predicted"/>
<accession>A0AAE2CC55</accession>